<reference evidence="2" key="1">
    <citation type="journal article" date="2019" name="Int. J. Syst. Evol. Microbiol.">
        <title>The Global Catalogue of Microorganisms (GCM) 10K type strain sequencing project: providing services to taxonomists for standard genome sequencing and annotation.</title>
        <authorList>
            <consortium name="The Broad Institute Genomics Platform"/>
            <consortium name="The Broad Institute Genome Sequencing Center for Infectious Disease"/>
            <person name="Wu L."/>
            <person name="Ma J."/>
        </authorList>
    </citation>
    <scope>NUCLEOTIDE SEQUENCE [LARGE SCALE GENOMIC DNA]</scope>
    <source>
        <strain evidence="2">CGMCC 1.15288</strain>
    </source>
</reference>
<comment type="caution">
    <text evidence="1">The sequence shown here is derived from an EMBL/GenBank/DDBJ whole genome shotgun (WGS) entry which is preliminary data.</text>
</comment>
<accession>A0ABQ1YDP2</accession>
<evidence type="ECO:0000313" key="2">
    <source>
        <dbReference type="Proteomes" id="UP000600214"/>
    </source>
</evidence>
<sequence length="85" mass="9926">MAMTGMYLIKSTWYMPTLFSITGSDIKLRLKPIQLTCYLDIHVSALIGFMQGLDYLNTRVTVKEDRWHSPRVLKILTQKFCLLRT</sequence>
<evidence type="ECO:0000313" key="1">
    <source>
        <dbReference type="EMBL" id="GGH20705.1"/>
    </source>
</evidence>
<gene>
    <name evidence="1" type="ORF">GCM10007423_01250</name>
</gene>
<name>A0ABQ1YDP2_9BACT</name>
<dbReference type="Proteomes" id="UP000600214">
    <property type="component" value="Unassembled WGS sequence"/>
</dbReference>
<keyword evidence="2" id="KW-1185">Reference proteome</keyword>
<protein>
    <submittedName>
        <fullName evidence="1">Uncharacterized protein</fullName>
    </submittedName>
</protein>
<proteinExistence type="predicted"/>
<organism evidence="1 2">
    <name type="scientific">Dyadobacter endophyticus</name>
    <dbReference type="NCBI Taxonomy" id="1749036"/>
    <lineage>
        <taxon>Bacteria</taxon>
        <taxon>Pseudomonadati</taxon>
        <taxon>Bacteroidota</taxon>
        <taxon>Cytophagia</taxon>
        <taxon>Cytophagales</taxon>
        <taxon>Spirosomataceae</taxon>
        <taxon>Dyadobacter</taxon>
    </lineage>
</organism>
<dbReference type="EMBL" id="BMIA01000001">
    <property type="protein sequence ID" value="GGH20705.1"/>
    <property type="molecule type" value="Genomic_DNA"/>
</dbReference>